<reference evidence="1 2" key="1">
    <citation type="submission" date="2020-10" db="EMBL/GenBank/DDBJ databases">
        <title>Aquamicrobium zhengzhouensis sp. nov., a exopolysaccharide producing bacterium isolated from farmland soil.</title>
        <authorList>
            <person name="Wang X."/>
        </authorList>
    </citation>
    <scope>NUCLEOTIDE SEQUENCE [LARGE SCALE GENOMIC DNA]</scope>
    <source>
        <strain evidence="2">cd-1</strain>
    </source>
</reference>
<dbReference type="RefSeq" id="WP_198476908.1">
    <property type="nucleotide sequence ID" value="NZ_JADGMQ010000008.1"/>
</dbReference>
<accession>A0ABS0SDX6</accession>
<sequence>MTGHQILIGFPNRIDQASTITGGGWSAGLPLDNLKDRLFSRVARSVDADPANTQFVVDYGRPQRLRILAFVAHNMSLSSRLTIEAAEDEAFTTIFYSAEVDVWTGMLSAEWNIDELEWENDNFWTGTYTAEDIEGFTAVSTHILPGSISARYWRFKIEDPQNDAGYVQIGRLFMGPAWQPRINYSWGAGLGYEIGTGVETALGGAEFFNVKEPVRVFRFSLDHMRDDEGFGRALELVRRAGIHGEVFVVPDPTDAFQGLRRNFMGRIRQPSPLEQVTWANDGSAHSMSFEIKELR</sequence>
<evidence type="ECO:0000313" key="1">
    <source>
        <dbReference type="EMBL" id="MBI1621508.1"/>
    </source>
</evidence>
<protein>
    <recommendedName>
        <fullName evidence="3">Phage tail protein</fullName>
    </recommendedName>
</protein>
<keyword evidence="2" id="KW-1185">Reference proteome</keyword>
<organism evidence="1 2">
    <name type="scientific">Aquamicrobium zhengzhouense</name>
    <dbReference type="NCBI Taxonomy" id="2781738"/>
    <lineage>
        <taxon>Bacteria</taxon>
        <taxon>Pseudomonadati</taxon>
        <taxon>Pseudomonadota</taxon>
        <taxon>Alphaproteobacteria</taxon>
        <taxon>Hyphomicrobiales</taxon>
        <taxon>Phyllobacteriaceae</taxon>
        <taxon>Aquamicrobium</taxon>
    </lineage>
</organism>
<gene>
    <name evidence="1" type="ORF">IOD40_12645</name>
</gene>
<dbReference type="Proteomes" id="UP000601789">
    <property type="component" value="Unassembled WGS sequence"/>
</dbReference>
<name>A0ABS0SDX6_9HYPH</name>
<comment type="caution">
    <text evidence="1">The sequence shown here is derived from an EMBL/GenBank/DDBJ whole genome shotgun (WGS) entry which is preliminary data.</text>
</comment>
<proteinExistence type="predicted"/>
<evidence type="ECO:0008006" key="3">
    <source>
        <dbReference type="Google" id="ProtNLM"/>
    </source>
</evidence>
<dbReference type="EMBL" id="JADGMQ010000008">
    <property type="protein sequence ID" value="MBI1621508.1"/>
    <property type="molecule type" value="Genomic_DNA"/>
</dbReference>
<evidence type="ECO:0000313" key="2">
    <source>
        <dbReference type="Proteomes" id="UP000601789"/>
    </source>
</evidence>